<feature type="chain" id="PRO_5002122063" evidence="3">
    <location>
        <begin position="23"/>
        <end position="335"/>
    </location>
</feature>
<organism evidence="5 6">
    <name type="scientific">Vibrio ishigakensis</name>
    <dbReference type="NCBI Taxonomy" id="1481914"/>
    <lineage>
        <taxon>Bacteria</taxon>
        <taxon>Pseudomonadati</taxon>
        <taxon>Pseudomonadota</taxon>
        <taxon>Gammaproteobacteria</taxon>
        <taxon>Vibrionales</taxon>
        <taxon>Vibrionaceae</taxon>
        <taxon>Vibrio</taxon>
    </lineage>
</organism>
<dbReference type="PANTHER" id="PTHR35527:SF2">
    <property type="entry name" value="HYDROLASE"/>
    <property type="match status" value="1"/>
</dbReference>
<evidence type="ECO:0000259" key="4">
    <source>
        <dbReference type="Pfam" id="PF02275"/>
    </source>
</evidence>
<evidence type="ECO:0000313" key="6">
    <source>
        <dbReference type="Proteomes" id="UP000031670"/>
    </source>
</evidence>
<sequence length="335" mass="36988">MKMKSIALALATFAATTSVGFACTSVAWNTDDYGTLTSRTMDWVESTKPVLGNINKGEVRSIQGNGMGDTYTVKYNMIATLAYGELVADGINEKGLQVNALFYPDMTMKDSVTGGEVTQFTFAEYVLASYASVQEAYDAIPKLNLARVKMAGMPMEMNLHWSITDKSGDRLVVQMDEDGLKMYRGEEAMVMTNDPSLAQQLESKAKVVDSWVDATRDTDYGSIGNGNSTSRFLHADYFLSKLEQPTSTRNGMMKLSTVPFRVAADAPYKDFGTGRGVDGYATEWTMTSSLETGDVVFEYNFDDSWNTVQYNVYDLMGKEFRKSLSTNDIAPLTLD</sequence>
<dbReference type="InterPro" id="IPR029132">
    <property type="entry name" value="CBAH/NAAA_C"/>
</dbReference>
<accession>A0A0B8PCS7</accession>
<dbReference type="PROSITE" id="PS51257">
    <property type="entry name" value="PROKAR_LIPOPROTEIN"/>
    <property type="match status" value="1"/>
</dbReference>
<comment type="similarity">
    <text evidence="1">Belongs to the peptidase C59 family.</text>
</comment>
<name>A0A0B8PCS7_9VIBR</name>
<evidence type="ECO:0000313" key="5">
    <source>
        <dbReference type="EMBL" id="GAM60963.1"/>
    </source>
</evidence>
<evidence type="ECO:0000256" key="1">
    <source>
        <dbReference type="ARBA" id="ARBA00006625"/>
    </source>
</evidence>
<dbReference type="Pfam" id="PF02275">
    <property type="entry name" value="CBAH"/>
    <property type="match status" value="1"/>
</dbReference>
<dbReference type="Proteomes" id="UP000031670">
    <property type="component" value="Unassembled WGS sequence"/>
</dbReference>
<comment type="caution">
    <text evidence="5">The sequence shown here is derived from an EMBL/GenBank/DDBJ whole genome shotgun (WGS) entry which is preliminary data.</text>
</comment>
<evidence type="ECO:0000256" key="2">
    <source>
        <dbReference type="ARBA" id="ARBA00022801"/>
    </source>
</evidence>
<dbReference type="PANTHER" id="PTHR35527">
    <property type="entry name" value="CHOLOYLGLYCINE HYDROLASE"/>
    <property type="match status" value="1"/>
</dbReference>
<dbReference type="EMBL" id="BBSA01000002">
    <property type="protein sequence ID" value="GAM60963.1"/>
    <property type="molecule type" value="Genomic_DNA"/>
</dbReference>
<dbReference type="SUPFAM" id="SSF56235">
    <property type="entry name" value="N-terminal nucleophile aminohydrolases (Ntn hydrolases)"/>
    <property type="match status" value="1"/>
</dbReference>
<gene>
    <name evidence="5" type="ORF">JCM19232_3905</name>
</gene>
<keyword evidence="3" id="KW-0732">Signal</keyword>
<dbReference type="InterPro" id="IPR052193">
    <property type="entry name" value="Peptidase_C59"/>
</dbReference>
<dbReference type="InterPro" id="IPR029055">
    <property type="entry name" value="Ntn_hydrolases_N"/>
</dbReference>
<feature type="domain" description="Choloylglycine hydrolase/NAAA C-terminal" evidence="4">
    <location>
        <begin position="23"/>
        <end position="299"/>
    </location>
</feature>
<dbReference type="AlphaFoldDB" id="A0A0B8PCS7"/>
<reference evidence="5 6" key="2">
    <citation type="submission" date="2015-01" db="EMBL/GenBank/DDBJ databases">
        <authorList>
            <consortium name="NBRP consortium"/>
            <person name="Sawabe T."/>
            <person name="Meirelles P."/>
            <person name="Feng G."/>
            <person name="Sayaka M."/>
            <person name="Hattori M."/>
            <person name="Ohkuma M."/>
        </authorList>
    </citation>
    <scope>NUCLEOTIDE SEQUENCE [LARGE SCALE GENOMIC DNA]</scope>
    <source>
        <strain evidence="5 6">JCM19232</strain>
    </source>
</reference>
<protein>
    <submittedName>
        <fullName evidence="5">Choloylglycine hydrolase family</fullName>
    </submittedName>
</protein>
<keyword evidence="2 5" id="KW-0378">Hydrolase</keyword>
<dbReference type="Gene3D" id="3.60.60.10">
    <property type="entry name" value="Penicillin V Acylase, Chain A"/>
    <property type="match status" value="1"/>
</dbReference>
<proteinExistence type="inferred from homology"/>
<feature type="signal peptide" evidence="3">
    <location>
        <begin position="1"/>
        <end position="22"/>
    </location>
</feature>
<evidence type="ECO:0000256" key="3">
    <source>
        <dbReference type="SAM" id="SignalP"/>
    </source>
</evidence>
<reference evidence="5 6" key="1">
    <citation type="submission" date="2015-01" db="EMBL/GenBank/DDBJ databases">
        <title>Vibrio sp. C5 JCM 19232 whole genome shotgun sequence.</title>
        <authorList>
            <person name="Sawabe T."/>
            <person name="Meirelles P."/>
            <person name="Feng G."/>
            <person name="Sayaka M."/>
            <person name="Hattori M."/>
            <person name="Ohkuma M."/>
        </authorList>
    </citation>
    <scope>NUCLEOTIDE SEQUENCE [LARGE SCALE GENOMIC DNA]</scope>
    <source>
        <strain evidence="5 6">JCM19232</strain>
    </source>
</reference>
<dbReference type="GO" id="GO:0016787">
    <property type="term" value="F:hydrolase activity"/>
    <property type="evidence" value="ECO:0007669"/>
    <property type="project" value="UniProtKB-KW"/>
</dbReference>